<dbReference type="EMBL" id="JBHSGG010000040">
    <property type="protein sequence ID" value="MFC4729202.1"/>
    <property type="molecule type" value="Genomic_DNA"/>
</dbReference>
<name>A0ABV9NLH7_9GAMM</name>
<dbReference type="SMART" id="SM00490">
    <property type="entry name" value="HELICc"/>
    <property type="match status" value="1"/>
</dbReference>
<dbReference type="Pfam" id="PF00270">
    <property type="entry name" value="DEAD"/>
    <property type="match status" value="1"/>
</dbReference>
<dbReference type="PROSITE" id="PS51194">
    <property type="entry name" value="HELICASE_CTER"/>
    <property type="match status" value="1"/>
</dbReference>
<feature type="domain" description="Helicase C-terminal" evidence="5">
    <location>
        <begin position="1020"/>
        <end position="1202"/>
    </location>
</feature>
<feature type="region of interest" description="Disordered" evidence="3">
    <location>
        <begin position="1306"/>
        <end position="1335"/>
    </location>
</feature>
<protein>
    <submittedName>
        <fullName evidence="6">DEAD/DEAH box helicase</fullName>
    </submittedName>
</protein>
<keyword evidence="6" id="KW-0347">Helicase</keyword>
<proteinExistence type="predicted"/>
<feature type="region of interest" description="Disordered" evidence="3">
    <location>
        <begin position="1551"/>
        <end position="1571"/>
    </location>
</feature>
<organism evidence="6 7">
    <name type="scientific">Coralloluteibacterium thermophilum</name>
    <dbReference type="NCBI Taxonomy" id="2707049"/>
    <lineage>
        <taxon>Bacteria</taxon>
        <taxon>Pseudomonadati</taxon>
        <taxon>Pseudomonadota</taxon>
        <taxon>Gammaproteobacteria</taxon>
        <taxon>Lysobacterales</taxon>
        <taxon>Lysobacteraceae</taxon>
        <taxon>Coralloluteibacterium</taxon>
    </lineage>
</organism>
<dbReference type="Proteomes" id="UP001595892">
    <property type="component" value="Unassembled WGS sequence"/>
</dbReference>
<dbReference type="Pfam" id="PF09369">
    <property type="entry name" value="MZB"/>
    <property type="match status" value="1"/>
</dbReference>
<dbReference type="InterPro" id="IPR014001">
    <property type="entry name" value="Helicase_ATP-bd"/>
</dbReference>
<dbReference type="InterPro" id="IPR027417">
    <property type="entry name" value="P-loop_NTPase"/>
</dbReference>
<evidence type="ECO:0000256" key="3">
    <source>
        <dbReference type="SAM" id="MobiDB-lite"/>
    </source>
</evidence>
<evidence type="ECO:0000256" key="1">
    <source>
        <dbReference type="ARBA" id="ARBA00022741"/>
    </source>
</evidence>
<evidence type="ECO:0000259" key="5">
    <source>
        <dbReference type="PROSITE" id="PS51194"/>
    </source>
</evidence>
<dbReference type="SMART" id="SM00487">
    <property type="entry name" value="DEXDc"/>
    <property type="match status" value="1"/>
</dbReference>
<evidence type="ECO:0000259" key="4">
    <source>
        <dbReference type="PROSITE" id="PS51192"/>
    </source>
</evidence>
<dbReference type="GO" id="GO:0004386">
    <property type="term" value="F:helicase activity"/>
    <property type="evidence" value="ECO:0007669"/>
    <property type="project" value="UniProtKB-KW"/>
</dbReference>
<keyword evidence="2" id="KW-0067">ATP-binding</keyword>
<dbReference type="InterPro" id="IPR001650">
    <property type="entry name" value="Helicase_C-like"/>
</dbReference>
<reference evidence="7" key="1">
    <citation type="journal article" date="2019" name="Int. J. Syst. Evol. Microbiol.">
        <title>The Global Catalogue of Microorganisms (GCM) 10K type strain sequencing project: providing services to taxonomists for standard genome sequencing and annotation.</title>
        <authorList>
            <consortium name="The Broad Institute Genomics Platform"/>
            <consortium name="The Broad Institute Genome Sequencing Center for Infectious Disease"/>
            <person name="Wu L."/>
            <person name="Ma J."/>
        </authorList>
    </citation>
    <scope>NUCLEOTIDE SEQUENCE [LARGE SCALE GENOMIC DNA]</scope>
    <source>
        <strain evidence="7">CGMCC 1.13574</strain>
    </source>
</reference>
<dbReference type="InterPro" id="IPR018973">
    <property type="entry name" value="MZB"/>
</dbReference>
<keyword evidence="1" id="KW-0547">Nucleotide-binding</keyword>
<keyword evidence="7" id="KW-1185">Reference proteome</keyword>
<dbReference type="Gene3D" id="3.40.50.300">
    <property type="entry name" value="P-loop containing nucleotide triphosphate hydrolases"/>
    <property type="match status" value="3"/>
</dbReference>
<dbReference type="PANTHER" id="PTHR47957">
    <property type="entry name" value="ATP-DEPENDENT HELICASE HRQ1"/>
    <property type="match status" value="1"/>
</dbReference>
<accession>A0ABV9NLH7</accession>
<dbReference type="RefSeq" id="WP_377005275.1">
    <property type="nucleotide sequence ID" value="NZ_JBHSGG010000040.1"/>
</dbReference>
<evidence type="ECO:0000313" key="7">
    <source>
        <dbReference type="Proteomes" id="UP001595892"/>
    </source>
</evidence>
<keyword evidence="6" id="KW-0378">Hydrolase</keyword>
<gene>
    <name evidence="6" type="ORF">ACFO3Q_13590</name>
</gene>
<dbReference type="PROSITE" id="PS51192">
    <property type="entry name" value="HELICASE_ATP_BIND_1"/>
    <property type="match status" value="1"/>
</dbReference>
<feature type="domain" description="Helicase ATP-binding" evidence="4">
    <location>
        <begin position="104"/>
        <end position="401"/>
    </location>
</feature>
<dbReference type="SUPFAM" id="SSF52540">
    <property type="entry name" value="P-loop containing nucleoside triphosphate hydrolases"/>
    <property type="match status" value="2"/>
</dbReference>
<comment type="caution">
    <text evidence="6">The sequence shown here is derived from an EMBL/GenBank/DDBJ whole genome shotgun (WGS) entry which is preliminary data.</text>
</comment>
<dbReference type="PANTHER" id="PTHR47957:SF3">
    <property type="entry name" value="ATP-DEPENDENT HELICASE HRQ1"/>
    <property type="match status" value="1"/>
</dbReference>
<sequence length="1875" mass="206486">MSATIQQSVSRLHQALVEYIEATYHIGTEALVRARKRLLDHPGTIHQVPFLESTPRYVSDRTFAQIDGLPASAVGLLEALSSGVQGHAPLLHNPPYSHQAEAIEEATVRGKNLLIMTGTGSGKTESFLMPVLSKLAIEASSKPEAFTDSAVRALLLYPMNALVNDQLGRLRSMFSDPRVTQAFVGWAGRIPRFARYTSRTPYAGVREKGKDDRRLKSLEEFYVRIEQKAGETGDEADRARDLMRQLKAKGKWPAKPSLSTWLGAPGTRWQDRSTGEFVRAVALPDDSELITRHEVQAAPPDLLVTNYSMLEYMLMRPIERSIFDATKAWLKRNPSEKFLIILDEAHLYRGAGGAEVGLLIRRLTDRLGVSSDRIQAICATASFSNSQYAKTFGAQLSGCAEETFKPVEGNKLLGAEATTGTLAEAKALAVIDVARFQETEDPKERASLIASFLAFRNVTPTGSVDQDLYAALEAFGPLQWVVNETMGNAKRLAALSAQVFPGIDHDLAAQAFSNLLTLGSMAKSTGGNGLLPCRVHGFFRGLPGLWVCMDPDCTEVAPEERNPYCGKMYSQPVKHCACGATCLEFYTCRHCGAPYARAYTDNVEEPQSLWPEPGANIALIDGEAEQLEALDLLLQTPLKEGTVVPVTYDVETGRLNAFDSGNRSRIVYRRLLSAKDLADEDEDGNQGTLGQFIPCGICRGRAGGGKSSVQDHMTKGDQPFQTLVARQIDIQPPGPKSDDNFAPLRGRKVLAFSDSRQVAARLAPNLQTYSMRDALRPLLVWGMQRLQQSPALARQVSLQDAYFATLLAARCLSVRLRPELKSGESFDPYIKIGAAIGSGGTIDEETLIELYNEHHYAKAPDALMEELLSVIQDRYIGLDAIALGSLTVRPGRKKEELLKKLPDITGFATTDVEKLSLVGFWLRCWRKKSRKCHIWFQGMDADMWRTDVLGQNGKFKAIEKLLPDKAAKTVFAERWLPALLGEFTEKLGSMYRLQAKNLYLELGGDWVRCKNCASVHRPVANTAACVDCGEEETAIIDPFIDPVFRARKAYYRRATEEVLDDASKRPLALIAAEHTAQLNSSDQEEAFSKAERNELLFQDINIAWKEQDDAPVAIDILSSTTTMEVGIDIGALSGVALRNMPPGRANYQQRAGRAGRRGTAVATVVAFGSVDSHDEHYFSHPEEMISGKVVDPLLSLDNRDIAKRHIRAFLLQCYHQDRLPEFDLGQPHDLFSVLGKVGPFRDGSGVLNRNDLAAWLDEHEAELKGRVAKWLPKHLTPEGIDALVSSMIEDCITEIDKAITNDRVTAQNKKKSDGKGAGAEEQDPDVEQGKPPHADSDKLLDRLLYEGVLPRYAFPTDVATFHIFNRERSRKFRHRDEFAPSQGLPVALSQYAPGKQVWVGGKCYVSGAIYSRSWQERAAAWENRERYFECSICRFARTEANSDTSCTTNRCPACGTRDSFEFKGEWMRPVGFAHPIDVEEETSPDRVPEVSYATRAKLTTKTPGDDQEWFEVNSRFKSVPFRDHLLVSNVGPEGKGYRYCTQCGRIEAMTEPRSTVGGPHHKPFPTDPGEENCRGRGIEHVVLGAKFVTDIALFSLRVDAPMNLTPGTYASHVALRTVSEALARAATDLLGIEPGEILAEFRPAMSADASSALCAEIFLYDTLPGGAGFSSAIPAKAENLLRRARKLLDDCPEKCDSSCYRCLRAFGNRIEHRSLDRHVGVELIDYLLTGIVPEAETDRLKVSTDLLFKDLSRLLGEDTEIECERTVEILVGDKKYIAPILCQLKSNGAMVVVGLSSALQDGYAAEADVRALQDAETDIDVVVVNELLVRSNLPAATKSVCVQLGCDRGGAAAEAGVSASPVIGAWKGVSTWQGS</sequence>
<dbReference type="InterPro" id="IPR011545">
    <property type="entry name" value="DEAD/DEAH_box_helicase_dom"/>
</dbReference>
<dbReference type="Pfam" id="PF00271">
    <property type="entry name" value="Helicase_C"/>
    <property type="match status" value="1"/>
</dbReference>
<evidence type="ECO:0000256" key="2">
    <source>
        <dbReference type="ARBA" id="ARBA00022840"/>
    </source>
</evidence>
<evidence type="ECO:0000313" key="6">
    <source>
        <dbReference type="EMBL" id="MFC4729202.1"/>
    </source>
</evidence>